<reference evidence="13 14" key="1">
    <citation type="submission" date="2019-11" db="EMBL/GenBank/DDBJ databases">
        <title>Draft genome sequences of five Paenibacillus species of dairy origin.</title>
        <authorList>
            <person name="Olajide A.M."/>
            <person name="Chen S."/>
            <person name="Lapointe G."/>
        </authorList>
    </citation>
    <scope>NUCLEOTIDE SEQUENCE [LARGE SCALE GENOMIC DNA]</scope>
    <source>
        <strain evidence="13 14">2CS3</strain>
    </source>
</reference>
<dbReference type="InterPro" id="IPR005122">
    <property type="entry name" value="Uracil-DNA_glycosylase-like"/>
</dbReference>
<dbReference type="SMART" id="SM00986">
    <property type="entry name" value="UDG"/>
    <property type="match status" value="1"/>
</dbReference>
<dbReference type="InterPro" id="IPR018085">
    <property type="entry name" value="Ura-DNA_Glyclase_AS"/>
</dbReference>
<organism evidence="13 14">
    <name type="scientific">Paenibacillus validus</name>
    <dbReference type="NCBI Taxonomy" id="44253"/>
    <lineage>
        <taxon>Bacteria</taxon>
        <taxon>Bacillati</taxon>
        <taxon>Bacillota</taxon>
        <taxon>Bacilli</taxon>
        <taxon>Bacillales</taxon>
        <taxon>Paenibacillaceae</taxon>
        <taxon>Paenibacillus</taxon>
    </lineage>
</organism>
<dbReference type="NCBIfam" id="NF003592">
    <property type="entry name" value="PRK05254.1-5"/>
    <property type="match status" value="1"/>
</dbReference>
<comment type="caution">
    <text evidence="13">The sequence shown here is derived from an EMBL/GenBank/DDBJ whole genome shotgun (WGS) entry which is preliminary data.</text>
</comment>
<evidence type="ECO:0000256" key="7">
    <source>
        <dbReference type="ARBA" id="ARBA00022801"/>
    </source>
</evidence>
<dbReference type="PANTHER" id="PTHR11264:SF0">
    <property type="entry name" value="URACIL-DNA GLYCOSYLASE"/>
    <property type="match status" value="1"/>
</dbReference>
<dbReference type="RefSeq" id="WP_127606133.1">
    <property type="nucleotide sequence ID" value="NZ_JARTHJ010000150.1"/>
</dbReference>
<dbReference type="NCBIfam" id="TIGR00628">
    <property type="entry name" value="ung"/>
    <property type="match status" value="1"/>
</dbReference>
<feature type="domain" description="Uracil-DNA glycosylase-like" evidence="12">
    <location>
        <begin position="50"/>
        <end position="210"/>
    </location>
</feature>
<evidence type="ECO:0000256" key="4">
    <source>
        <dbReference type="ARBA" id="ARBA00012030"/>
    </source>
</evidence>
<evidence type="ECO:0000256" key="5">
    <source>
        <dbReference type="ARBA" id="ARBA00018429"/>
    </source>
</evidence>
<dbReference type="FunFam" id="3.40.470.10:FF:000001">
    <property type="entry name" value="Uracil-DNA glycosylase"/>
    <property type="match status" value="1"/>
</dbReference>
<evidence type="ECO:0000256" key="6">
    <source>
        <dbReference type="ARBA" id="ARBA00022763"/>
    </source>
</evidence>
<dbReference type="InterPro" id="IPR002043">
    <property type="entry name" value="UDG_fam1"/>
</dbReference>
<evidence type="ECO:0000256" key="8">
    <source>
        <dbReference type="ARBA" id="ARBA00023204"/>
    </source>
</evidence>
<dbReference type="NCBIfam" id="NF003591">
    <property type="entry name" value="PRK05254.1-4"/>
    <property type="match status" value="1"/>
</dbReference>
<dbReference type="PANTHER" id="PTHR11264">
    <property type="entry name" value="URACIL-DNA GLYCOSYLASE"/>
    <property type="match status" value="1"/>
</dbReference>
<dbReference type="NCBIfam" id="NF003589">
    <property type="entry name" value="PRK05254.1-2"/>
    <property type="match status" value="1"/>
</dbReference>
<dbReference type="CDD" id="cd10027">
    <property type="entry name" value="UDG-F1-like"/>
    <property type="match status" value="1"/>
</dbReference>
<keyword evidence="6 9" id="KW-0227">DNA damage</keyword>
<dbReference type="PROSITE" id="PS00130">
    <property type="entry name" value="U_DNA_GLYCOSYLASE"/>
    <property type="match status" value="1"/>
</dbReference>
<comment type="catalytic activity">
    <reaction evidence="1 9 11">
        <text>Hydrolyzes single-stranded DNA or mismatched double-stranded DNA and polynucleotides, releasing free uracil.</text>
        <dbReference type="EC" id="3.2.2.27"/>
    </reaction>
</comment>
<evidence type="ECO:0000256" key="9">
    <source>
        <dbReference type="HAMAP-Rule" id="MF_00148"/>
    </source>
</evidence>
<keyword evidence="13" id="KW-0326">Glycosidase</keyword>
<dbReference type="Proteomes" id="UP000450917">
    <property type="component" value="Unassembled WGS sequence"/>
</dbReference>
<evidence type="ECO:0000313" key="13">
    <source>
        <dbReference type="EMBL" id="MUG71425.1"/>
    </source>
</evidence>
<dbReference type="Gene3D" id="3.40.470.10">
    <property type="entry name" value="Uracil-DNA glycosylase-like domain"/>
    <property type="match status" value="1"/>
</dbReference>
<keyword evidence="8 9" id="KW-0234">DNA repair</keyword>
<dbReference type="SUPFAM" id="SSF52141">
    <property type="entry name" value="Uracil-DNA glycosylase-like"/>
    <property type="match status" value="1"/>
</dbReference>
<evidence type="ECO:0000256" key="3">
    <source>
        <dbReference type="ARBA" id="ARBA00008184"/>
    </source>
</evidence>
<gene>
    <name evidence="9" type="primary">ung</name>
    <name evidence="13" type="ORF">GNP93_12170</name>
</gene>
<dbReference type="EC" id="3.2.2.27" evidence="4 9"/>
<keyword evidence="9" id="KW-0963">Cytoplasm</keyword>
<keyword evidence="14" id="KW-1185">Reference proteome</keyword>
<evidence type="ECO:0000256" key="11">
    <source>
        <dbReference type="RuleBase" id="RU003780"/>
    </source>
</evidence>
<evidence type="ECO:0000256" key="1">
    <source>
        <dbReference type="ARBA" id="ARBA00001400"/>
    </source>
</evidence>
<dbReference type="SMART" id="SM00987">
    <property type="entry name" value="UreE_C"/>
    <property type="match status" value="1"/>
</dbReference>
<feature type="active site" description="Proton acceptor" evidence="9 10">
    <location>
        <position position="65"/>
    </location>
</feature>
<dbReference type="NCBIfam" id="NF003588">
    <property type="entry name" value="PRK05254.1-1"/>
    <property type="match status" value="1"/>
</dbReference>
<evidence type="ECO:0000259" key="12">
    <source>
        <dbReference type="SMART" id="SM00986"/>
    </source>
</evidence>
<dbReference type="HAMAP" id="MF_00148">
    <property type="entry name" value="UDG"/>
    <property type="match status" value="1"/>
</dbReference>
<keyword evidence="7 9" id="KW-0378">Hydrolase</keyword>
<proteinExistence type="inferred from homology"/>
<dbReference type="EMBL" id="WNZX01000009">
    <property type="protein sequence ID" value="MUG71425.1"/>
    <property type="molecule type" value="Genomic_DNA"/>
</dbReference>
<dbReference type="Pfam" id="PF03167">
    <property type="entry name" value="UDG"/>
    <property type="match status" value="1"/>
</dbReference>
<comment type="subcellular location">
    <subcellularLocation>
        <location evidence="9">Cytoplasm</location>
    </subcellularLocation>
</comment>
<name>A0A7X3CS55_9BACL</name>
<sequence>MAAILTNDWADLLADEFKQPYYLELREFLKREYASRTVYPDMHDLFNALHFTAYADVRAVILGQDPYHGAGQAHGLSFSVKPGIPAPPSLQNMLKELRDDLGCPLPDNGYLVPWAQQGVLLLNTVLTVREGEANSHKGKGWERFTDRVISLLNEREKPIVFILWGSHAQQKMQLITNRRHLILRSVHPSPLSAHRGFFGSKPYSQANAFLQSIGSEPIDWQLPDLGVRRGSSA</sequence>
<comment type="function">
    <text evidence="2 9 11">Excises uracil residues from the DNA which can arise as a result of misincorporation of dUMP residues by DNA polymerase or due to deamination of cytosine.</text>
</comment>
<evidence type="ECO:0000313" key="14">
    <source>
        <dbReference type="Proteomes" id="UP000450917"/>
    </source>
</evidence>
<dbReference type="AlphaFoldDB" id="A0A7X3CS55"/>
<dbReference type="GO" id="GO:0097510">
    <property type="term" value="P:base-excision repair, AP site formation via deaminated base removal"/>
    <property type="evidence" value="ECO:0007669"/>
    <property type="project" value="TreeGrafter"/>
</dbReference>
<dbReference type="GO" id="GO:0004844">
    <property type="term" value="F:uracil DNA N-glycosylase activity"/>
    <property type="evidence" value="ECO:0007669"/>
    <property type="project" value="UniProtKB-UniRule"/>
</dbReference>
<accession>A0A7X3CS55</accession>
<evidence type="ECO:0000256" key="2">
    <source>
        <dbReference type="ARBA" id="ARBA00002631"/>
    </source>
</evidence>
<evidence type="ECO:0000256" key="10">
    <source>
        <dbReference type="PROSITE-ProRule" id="PRU10072"/>
    </source>
</evidence>
<dbReference type="InterPro" id="IPR036895">
    <property type="entry name" value="Uracil-DNA_glycosylase-like_sf"/>
</dbReference>
<dbReference type="GO" id="GO:0005737">
    <property type="term" value="C:cytoplasm"/>
    <property type="evidence" value="ECO:0007669"/>
    <property type="project" value="UniProtKB-SubCell"/>
</dbReference>
<comment type="similarity">
    <text evidence="3 9 11">Belongs to the uracil-DNA glycosylase (UDG) superfamily. UNG family.</text>
</comment>
<protein>
    <recommendedName>
        <fullName evidence="5 9">Uracil-DNA glycosylase</fullName>
        <shortName evidence="9">UDG</shortName>
        <ecNumber evidence="4 9">3.2.2.27</ecNumber>
    </recommendedName>
</protein>